<dbReference type="PANTHER" id="PTHR34819:SF3">
    <property type="entry name" value="CELL SURFACE PROTEIN"/>
    <property type="match status" value="1"/>
</dbReference>
<dbReference type="Proteomes" id="UP000473574">
    <property type="component" value="Unassembled WGS sequence"/>
</dbReference>
<organism evidence="2 3">
    <name type="scientific">Adonisia turfae CCMR0082</name>
    <dbReference type="NCBI Taxonomy" id="2304604"/>
    <lineage>
        <taxon>Bacteria</taxon>
        <taxon>Bacillati</taxon>
        <taxon>Cyanobacteriota</taxon>
        <taxon>Adonisia</taxon>
        <taxon>Adonisia turfae</taxon>
    </lineage>
</organism>
<dbReference type="InterPro" id="IPR047589">
    <property type="entry name" value="DUF11_rpt"/>
</dbReference>
<dbReference type="InterPro" id="IPR051172">
    <property type="entry name" value="Chlamydia_OmcB"/>
</dbReference>
<protein>
    <recommendedName>
        <fullName evidence="4">DUF11 domain-containing protein</fullName>
    </recommendedName>
</protein>
<name>A0A6M0S662_9CYAN</name>
<dbReference type="NCBIfam" id="TIGR01451">
    <property type="entry name" value="B_ant_repeat"/>
    <property type="match status" value="1"/>
</dbReference>
<evidence type="ECO:0008006" key="4">
    <source>
        <dbReference type="Google" id="ProtNLM"/>
    </source>
</evidence>
<gene>
    <name evidence="2" type="ORF">D0962_14400</name>
</gene>
<accession>A0A6M0S662</accession>
<sequence>MQIPFLSLNSLGIHHHFAKKENSCPNSRKSHYFLSSRNYLLATLGLASMMGGIFATTATAEVTTFGVSVRSDGTANFSGPDPTYPGFSNAGNDANDENGIVRTYDTVTYRVNYATDTQPNGSTTITVTIGDDYHLWEENQSSCLGSVSVSSDRKTLTCTEPLPTSTTGFFDFTAAVLGTAPHGADLEVNANLTSSAGNLSAGPTQVKVSATPQMDLAKDDSGAPRRVGTLTEGPGGEEGVLYVWPLSIIAPKGSEVLGDDDPSTPGNQMIITDVVSGISPNARLYTWGGRSGCAPNTKDNSIAGSWIRELPLGSLSIAGAGQETNAVTDSGTWSCSQSGAGNDITITITDADLSGQHRPTLNANGGTLNVHDTHLVAGVVEIWIPTSDFPAGGNQLTVTNYYDFLDTPSVTNQSNIEPDQGGNVTVPISNSDDVNNDRTFALQQPQSGRSQDKYYRTPYSGGNFNNNSVLYPMTDIESGDGVVLPGESVGSYFTIRNTGVGDLTNVMLCDKFDNRTQILAPNPTSGQYVEFRTGGQRLTESDVIIEYGVGGDTATDSYYGGETAAIGDVTRFEAQRNATCNDGDATWYSEANLASNPGLIPQVTRVRIRPSGVDGVLPEGFRIDAVLHLQVLNIDPVTGIQIPDPTILANFVTSRVDELKSGNWDVGSYNPVDHSGNDDGDRLQLTRAIVRIDKSTDDPTNGTEADDSVNTVKATENITFALETTLTALTSDVSEAEIVVTDTLPTELSYVTGSANITPDSVIANGDGTTTLSWSLGDYSPNVPIPTITFEAKAGFDIVGGTSIANQASVAALDDTGSDLDSSPLESRTDIRSVTIVNNAAFTIFKEAVTPEIEPGEDIVYDLYLANLSEDIDVTAGSEFIDILPYEGDGSIRDAFDGVGTPPTDYTATPIFKTIQDVDNAGFTFQFTNDSPNNISDNPATQNGSTVWCTPADITSGAGGCPAADYSDVTAVLITAPAMNAGDPTRRLRLTMSSTGSLGGDIYTNNFKGTPDHPSLGFIPSVDATVRTRASTFSGPTFACDTSAYSIINSPSEFGIFDPTTLSFNSINTATSPNFDPPIEVNGLAYNILDNYLYGVVINTLGESSFQPREIVRISADGTLEGLGRATLVSDPSTELNTPAWFSGTMDGRGNYYNMVDGNTLRVVAIGDTPTDGSLTYQTFAITGLPNDPDDLNFNPVDGQLYGITQGNLYRIPPTGGAATVVTTTGDPVPFNSGGSWATSSGISYFYRNVAGGDNALFAIDLTRSPAVVHRVGPVFTNDKFDATSCTPPALTKNVEPEIAFPGDTVTYTYVLYNGYGSDIFIDFEDVLTDPNITFDTNSLSVASPGGGTVTTFNDTALSISSINIPNGVDNITNSVTFTVNAVVDNNAPVGNIDNQASLSFGAQTFPSDDPDSPPIDDPTTFTVVSSNADVVLVKRITAINGDRTKNPNDNTTLNGIVNDNVTNSADDMSNWPNGYLLGELDAGLVNPGDEIEYTVYFLNAGGTTAETVRICDWIQPNQSFVTGLYGGNDIELVIGSTTYNLTDDSDATTVDRGEVTTVGNLPAVPTCNLSGFSTSATDEVVVVDITGTTGNPTGLATLPNTTGQGTPTNAYGYFRFTTKVDE</sequence>
<feature type="region of interest" description="Disordered" evidence="1">
    <location>
        <begin position="215"/>
        <end position="234"/>
    </location>
</feature>
<dbReference type="EMBL" id="QZCE01000002">
    <property type="protein sequence ID" value="NEZ63964.1"/>
    <property type="molecule type" value="Genomic_DNA"/>
</dbReference>
<evidence type="ECO:0000313" key="2">
    <source>
        <dbReference type="EMBL" id="NEZ63964.1"/>
    </source>
</evidence>
<comment type="caution">
    <text evidence="2">The sequence shown here is derived from an EMBL/GenBank/DDBJ whole genome shotgun (WGS) entry which is preliminary data.</text>
</comment>
<reference evidence="2 3" key="1">
    <citation type="journal article" date="2020" name="Microb. Ecol.">
        <title>Ecogenomics of the Marine Benthic Filamentous Cyanobacterium Adonisia.</title>
        <authorList>
            <person name="Walter J.M."/>
            <person name="Coutinho F.H."/>
            <person name="Leomil L."/>
            <person name="Hargreaves P.I."/>
            <person name="Campeao M.E."/>
            <person name="Vieira V.V."/>
            <person name="Silva B.S."/>
            <person name="Fistarol G.O."/>
            <person name="Salomon P.S."/>
            <person name="Sawabe T."/>
            <person name="Mino S."/>
            <person name="Hosokawa M."/>
            <person name="Miyashita H."/>
            <person name="Maruyama F."/>
            <person name="van Verk M.C."/>
            <person name="Dutilh B.E."/>
            <person name="Thompson C.C."/>
            <person name="Thompson F.L."/>
        </authorList>
    </citation>
    <scope>NUCLEOTIDE SEQUENCE [LARGE SCALE GENOMIC DNA]</scope>
    <source>
        <strain evidence="2 3">CCMR0082</strain>
    </source>
</reference>
<proteinExistence type="predicted"/>
<dbReference type="PANTHER" id="PTHR34819">
    <property type="entry name" value="LARGE CYSTEINE-RICH PERIPLASMIC PROTEIN OMCB"/>
    <property type="match status" value="1"/>
</dbReference>
<evidence type="ECO:0000256" key="1">
    <source>
        <dbReference type="SAM" id="MobiDB-lite"/>
    </source>
</evidence>
<evidence type="ECO:0000313" key="3">
    <source>
        <dbReference type="Proteomes" id="UP000473574"/>
    </source>
</evidence>